<dbReference type="InterPro" id="IPR019410">
    <property type="entry name" value="Methyltransf_16"/>
</dbReference>
<keyword evidence="1" id="KW-0489">Methyltransferase</keyword>
<gene>
    <name evidence="1" type="ORF">JKP88DRAFT_268263</name>
</gene>
<dbReference type="EMBL" id="JAFCMP010000125">
    <property type="protein sequence ID" value="KAG5185602.1"/>
    <property type="molecule type" value="Genomic_DNA"/>
</dbReference>
<comment type="caution">
    <text evidence="1">The sequence shown here is derived from an EMBL/GenBank/DDBJ whole genome shotgun (WGS) entry which is preliminary data.</text>
</comment>
<dbReference type="OrthoDB" id="413520at2759"/>
<sequence length="285" mass="30904">MGMATRTAIQQAEAGADSDDELGVLEQFFLSAETEVEPCNADDDKCASGVNAADDADELLELASTLFHSPVRVRQRRKQGIAHQLWPAATFLCRYLESNPDVITRAAGGKALTDIRALELGAGLGLTGLFAAAMGIGHVVLTDLPEVCDQLRANIRLNEIGNSHVRAAPLAWGTDDVDGDAVAGGCDLVLAADCVYWEALFAPLEDTLAWLTRRGAVVLMAHVRRWKRDARFFKQCRRRMHVEVLHESVEHSTGTPGPCDDGAEEMAGEGASRCVMRIYRMSAIQ</sequence>
<organism evidence="1 2">
    <name type="scientific">Tribonema minus</name>
    <dbReference type="NCBI Taxonomy" id="303371"/>
    <lineage>
        <taxon>Eukaryota</taxon>
        <taxon>Sar</taxon>
        <taxon>Stramenopiles</taxon>
        <taxon>Ochrophyta</taxon>
        <taxon>PX clade</taxon>
        <taxon>Xanthophyceae</taxon>
        <taxon>Tribonematales</taxon>
        <taxon>Tribonemataceae</taxon>
        <taxon>Tribonema</taxon>
    </lineage>
</organism>
<dbReference type="Proteomes" id="UP000664859">
    <property type="component" value="Unassembled WGS sequence"/>
</dbReference>
<proteinExistence type="predicted"/>
<dbReference type="InterPro" id="IPR029063">
    <property type="entry name" value="SAM-dependent_MTases_sf"/>
</dbReference>
<evidence type="ECO:0000313" key="2">
    <source>
        <dbReference type="Proteomes" id="UP000664859"/>
    </source>
</evidence>
<accession>A0A835Z4N4</accession>
<reference evidence="1" key="1">
    <citation type="submission" date="2021-02" db="EMBL/GenBank/DDBJ databases">
        <title>First Annotated Genome of the Yellow-green Alga Tribonema minus.</title>
        <authorList>
            <person name="Mahan K.M."/>
        </authorList>
    </citation>
    <scope>NUCLEOTIDE SEQUENCE</scope>
    <source>
        <strain evidence="1">UTEX B ZZ1240</strain>
    </source>
</reference>
<keyword evidence="1" id="KW-0808">Transferase</keyword>
<dbReference type="GO" id="GO:0032259">
    <property type="term" value="P:methylation"/>
    <property type="evidence" value="ECO:0007669"/>
    <property type="project" value="UniProtKB-KW"/>
</dbReference>
<name>A0A835Z4N4_9STRA</name>
<evidence type="ECO:0000313" key="1">
    <source>
        <dbReference type="EMBL" id="KAG5185602.1"/>
    </source>
</evidence>
<dbReference type="AlphaFoldDB" id="A0A835Z4N4"/>
<dbReference type="GO" id="GO:0008168">
    <property type="term" value="F:methyltransferase activity"/>
    <property type="evidence" value="ECO:0007669"/>
    <property type="project" value="UniProtKB-KW"/>
</dbReference>
<dbReference type="SUPFAM" id="SSF53335">
    <property type="entry name" value="S-adenosyl-L-methionine-dependent methyltransferases"/>
    <property type="match status" value="1"/>
</dbReference>
<dbReference type="PANTHER" id="PTHR14614:SF132">
    <property type="entry name" value="PROTEIN-LYSINE METHYLTRANSFERASE C42C1.13"/>
    <property type="match status" value="1"/>
</dbReference>
<dbReference type="PANTHER" id="PTHR14614">
    <property type="entry name" value="HEPATOCELLULAR CARCINOMA-ASSOCIATED ANTIGEN"/>
    <property type="match status" value="1"/>
</dbReference>
<dbReference type="Gene3D" id="3.40.50.150">
    <property type="entry name" value="Vaccinia Virus protein VP39"/>
    <property type="match status" value="1"/>
</dbReference>
<protein>
    <submittedName>
        <fullName evidence="1">Methyltransferase-like protein 21A-like protein</fullName>
    </submittedName>
</protein>
<dbReference type="Pfam" id="PF10294">
    <property type="entry name" value="Methyltransf_16"/>
    <property type="match status" value="1"/>
</dbReference>
<keyword evidence="2" id="KW-1185">Reference proteome</keyword>